<dbReference type="InterPro" id="IPR027624">
    <property type="entry name" value="TOMM_cyclo_SagD"/>
</dbReference>
<dbReference type="EMBL" id="BJON01000002">
    <property type="protein sequence ID" value="GED66899.1"/>
    <property type="molecule type" value="Genomic_DNA"/>
</dbReference>
<proteinExistence type="predicted"/>
<feature type="domain" description="YcaO" evidence="1">
    <location>
        <begin position="264"/>
        <end position="647"/>
    </location>
</feature>
<evidence type="ECO:0000313" key="3">
    <source>
        <dbReference type="Proteomes" id="UP000319578"/>
    </source>
</evidence>
<dbReference type="NCBIfam" id="TIGR03604">
    <property type="entry name" value="TOMM_cyclo_SagD"/>
    <property type="match status" value="1"/>
</dbReference>
<comment type="caution">
    <text evidence="2">The sequence shown here is derived from an EMBL/GenBank/DDBJ whole genome shotgun (WGS) entry which is preliminary data.</text>
</comment>
<dbReference type="PANTHER" id="PTHR37809:SF1">
    <property type="entry name" value="RIBOSOMAL PROTEIN S12 METHYLTHIOTRANSFERASE ACCESSORY FACTOR YCAO"/>
    <property type="match status" value="1"/>
</dbReference>
<gene>
    <name evidence="2" type="ORF">BRE01_06010</name>
</gene>
<dbReference type="PANTHER" id="PTHR37809">
    <property type="entry name" value="RIBOSOMAL PROTEIN S12 METHYLTHIOTRANSFERASE ACCESSORY FACTOR YCAO"/>
    <property type="match status" value="1"/>
</dbReference>
<evidence type="ECO:0000313" key="2">
    <source>
        <dbReference type="EMBL" id="GED66899.1"/>
    </source>
</evidence>
<protein>
    <submittedName>
        <fullName evidence="2">SagD family biosynthesis docking scaffold protein</fullName>
    </submittedName>
</protein>
<dbReference type="Gene3D" id="3.30.40.250">
    <property type="match status" value="1"/>
</dbReference>
<reference evidence="2 3" key="1">
    <citation type="submission" date="2019-06" db="EMBL/GenBank/DDBJ databases">
        <title>Whole genome shotgun sequence of Brevibacillus reuszeri NBRC 15719.</title>
        <authorList>
            <person name="Hosoyama A."/>
            <person name="Uohara A."/>
            <person name="Ohji S."/>
            <person name="Ichikawa N."/>
        </authorList>
    </citation>
    <scope>NUCLEOTIDE SEQUENCE [LARGE SCALE GENOMIC DNA]</scope>
    <source>
        <strain evidence="2 3">NBRC 15719</strain>
    </source>
</reference>
<sequence>MKNTKITVIGEGLLANMVSEHLEMDYDIIRQSTWNPDMPHVNLVLDMHDAWHPSEILEQEKWLQSSGITWLRAFISFGEAIVGPVVRPGIPGCSRCADMRRLMAGRDRKEMWGIQSKLSATGGNQRDAWISHNGLIQVTQYVKAEVHRLVKGEKPQLHEHVQIIDLQSLTSTRHFFLADPLCPVCSPLPDDTPERARITLQANPKPNPDSYRTKSMHDLKKALQSEYLDSRIGFINGKMRDLTSVFADVSVNLPLFTQDEGTAGRTNSYADSELTAILEGVERYCGLAPRGKRTVVRDCYDNLAEHALDPRLVGSHTEEQYAQSGFPFRPFETKRPMNWVWGYSFLQERPILVPELIAYYSLGFGEGIVFETSNGCALGGSLEEAIFYGILEVVERDAFLLTWYAQLQLPRLDPSSADDRELQLMIDRLQTVTDYDFFIYNATMENGISSVWTIAKNRTQKGLNLVCAGGAHPDPIRAVKSSLHESAAMLIGLTDKFEANREKYLRMFHDSALVQKMDDHAMLYSLPEAEERLRFLLDDTRPIQTFADAFTARKKHHDLTDDLRDLLGIFRNLDMDVIVVDQTTPDVRRNGLTCVRVLIPGMLPMTFGHHLTRIKGLERVRQVPVTLGYAKEPLRDDQLNPHPHPFP</sequence>
<dbReference type="Gene3D" id="3.30.160.660">
    <property type="match status" value="1"/>
</dbReference>
<name>A0ABQ0TH07_9BACL</name>
<dbReference type="Pfam" id="PF02624">
    <property type="entry name" value="YcaO"/>
    <property type="match status" value="1"/>
</dbReference>
<accession>A0ABQ0TH07</accession>
<organism evidence="2 3">
    <name type="scientific">Brevibacillus reuszeri</name>
    <dbReference type="NCBI Taxonomy" id="54915"/>
    <lineage>
        <taxon>Bacteria</taxon>
        <taxon>Bacillati</taxon>
        <taxon>Bacillota</taxon>
        <taxon>Bacilli</taxon>
        <taxon>Bacillales</taxon>
        <taxon>Paenibacillaceae</taxon>
        <taxon>Brevibacillus</taxon>
    </lineage>
</organism>
<dbReference type="Gene3D" id="3.30.1330.230">
    <property type="match status" value="1"/>
</dbReference>
<evidence type="ECO:0000259" key="1">
    <source>
        <dbReference type="PROSITE" id="PS51664"/>
    </source>
</evidence>
<dbReference type="Gene3D" id="3.40.50.720">
    <property type="entry name" value="NAD(P)-binding Rossmann-like Domain"/>
    <property type="match status" value="1"/>
</dbReference>
<dbReference type="Proteomes" id="UP000319578">
    <property type="component" value="Unassembled WGS sequence"/>
</dbReference>
<dbReference type="InterPro" id="IPR003776">
    <property type="entry name" value="YcaO-like_dom"/>
</dbReference>
<dbReference type="NCBIfam" id="TIGR03882">
    <property type="entry name" value="cyclo_dehyd_2"/>
    <property type="match status" value="1"/>
</dbReference>
<dbReference type="InterPro" id="IPR022291">
    <property type="entry name" value="Bacteriocin_synth_cyclodeHase"/>
</dbReference>
<dbReference type="PROSITE" id="PS51664">
    <property type="entry name" value="YCAO"/>
    <property type="match status" value="1"/>
</dbReference>
<keyword evidence="3" id="KW-1185">Reference proteome</keyword>